<dbReference type="EMBL" id="WQMT02000008">
    <property type="protein sequence ID" value="KAG9219752.1"/>
    <property type="molecule type" value="Genomic_DNA"/>
</dbReference>
<gene>
    <name evidence="1" type="ORF">CCMSSC00406_0008129</name>
</gene>
<sequence>MQTSAQNGSAENLPMELIHHIIACLEDRHDEGLYYTGHIPFGLTNCSLVCHSWNEICRHHIFRSVALLFRKSYISARLGFFYFVAPHLYKYVRNLAIVWQSWDPKDDPEGTPGWTPDAIMQFAHLSALHLDVIGFNGVVVDALSAYGIISLLSSLRLTRFDFAARGVTRRSRDLSLIISSLHSATLHGLSLSITGNLRAILTHNHSEGTETRSSLPVHLHALHTLELSSGRFQFPLTGFIECPNLTLLTVKHNSFNTPWGIPPWIPAGLHGLVLKVYEKVPVPNLGTSIRPSTLEISILQEGEDSLFKVSAWIGCCLKNLPEPGLLRGLTLTIHSLPRWGGQLYPGLAEFTALYGAIQPLKMHGGLKQIKIRILIAAAGFSAGEDSNASATMAFKEAFSPMLAEISAGGGIPRIVFHHEEVDVVMRFRIFILLALFNSQIHPVLRRKFSMQLTPNRNGDPDFESYPRGTIDPQRMPIEIADRITASLNDGEDGGTQYQEGVVPTLKACSLVCHTWNELCRPRIFRSLFVDLYKSPIDTAFLPLSFLHFSAPHIFKYITRFSFRWSRDIRDPPPWVPHALAQFTRLRSLYLYMHWDFLHDASGLRLFLSPCSSTLTELTLEECCISDRGVVNSTESAHAPPVVRLGALRKLQFVNNRNVSIPQLRHIDAPNLRALTCAYLKDPFRDISSWIPATVTDLTLNIRDFSDLPCFGGSIQPSALTIILSLSFHQEGVYIPVFARIEDCLNNLPAPHVLHRLNIKILDLQAFSDPFRYPVRTDYEILRRALLHFPAVERTDLTLNFRFFLIQRPPCGYVAELKEVFGPLMDANEIAVDVTFTKWSE</sequence>
<accession>A0ACB7INI6</accession>
<keyword evidence="2" id="KW-1185">Reference proteome</keyword>
<name>A0ACB7INI6_PLECO</name>
<dbReference type="Proteomes" id="UP000824881">
    <property type="component" value="Unassembled WGS sequence"/>
</dbReference>
<comment type="caution">
    <text evidence="1">The sequence shown here is derived from an EMBL/GenBank/DDBJ whole genome shotgun (WGS) entry which is preliminary data.</text>
</comment>
<protein>
    <submittedName>
        <fullName evidence="1">Uncharacterized protein</fullName>
    </submittedName>
</protein>
<proteinExistence type="predicted"/>
<evidence type="ECO:0000313" key="2">
    <source>
        <dbReference type="Proteomes" id="UP000824881"/>
    </source>
</evidence>
<reference evidence="1 2" key="1">
    <citation type="journal article" date="2021" name="Appl. Environ. Microbiol.">
        <title>Genetic linkage and physical mapping for an oyster mushroom Pleurotus cornucopiae and QTL analysis for the trait cap color.</title>
        <authorList>
            <person name="Zhang Y."/>
            <person name="Gao W."/>
            <person name="Sonnenberg A."/>
            <person name="Chen Q."/>
            <person name="Zhang J."/>
            <person name="Huang C."/>
        </authorList>
    </citation>
    <scope>NUCLEOTIDE SEQUENCE [LARGE SCALE GENOMIC DNA]</scope>
    <source>
        <strain evidence="1">CCMSSC00406</strain>
    </source>
</reference>
<evidence type="ECO:0000313" key="1">
    <source>
        <dbReference type="EMBL" id="KAG9219752.1"/>
    </source>
</evidence>
<organism evidence="1 2">
    <name type="scientific">Pleurotus cornucopiae</name>
    <name type="common">Cornucopia mushroom</name>
    <dbReference type="NCBI Taxonomy" id="5321"/>
    <lineage>
        <taxon>Eukaryota</taxon>
        <taxon>Fungi</taxon>
        <taxon>Dikarya</taxon>
        <taxon>Basidiomycota</taxon>
        <taxon>Agaricomycotina</taxon>
        <taxon>Agaricomycetes</taxon>
        <taxon>Agaricomycetidae</taxon>
        <taxon>Agaricales</taxon>
        <taxon>Pleurotineae</taxon>
        <taxon>Pleurotaceae</taxon>
        <taxon>Pleurotus</taxon>
    </lineage>
</organism>